<dbReference type="Proteomes" id="UP000558488">
    <property type="component" value="Unassembled WGS sequence"/>
</dbReference>
<dbReference type="AlphaFoldDB" id="A0A7J7UTT8"/>
<dbReference type="EMBL" id="JACAGB010000018">
    <property type="protein sequence ID" value="KAF6316186.1"/>
    <property type="molecule type" value="Genomic_DNA"/>
</dbReference>
<protein>
    <submittedName>
        <fullName evidence="1">Uncharacterized protein</fullName>
    </submittedName>
</protein>
<accession>A0A7J7UTT8</accession>
<keyword evidence="2" id="KW-1185">Reference proteome</keyword>
<sequence>MGPRESGAWWLSMYMVIVWGRYSRRELEKGKKDKQLCLEPGSLMPLWAGPCLGPRTPTYPPLQGLRSLERLRARKAWGFFGPRTWLGVCSDRTTPTGPLSLSLSLCLSLSLSLFCTSCNDSY</sequence>
<evidence type="ECO:0000313" key="1">
    <source>
        <dbReference type="EMBL" id="KAF6316186.1"/>
    </source>
</evidence>
<comment type="caution">
    <text evidence="1">The sequence shown here is derived from an EMBL/GenBank/DDBJ whole genome shotgun (WGS) entry which is preliminary data.</text>
</comment>
<proteinExistence type="predicted"/>
<reference evidence="1 2" key="1">
    <citation type="journal article" date="2020" name="Nature">
        <title>Six reference-quality genomes reveal evolution of bat adaptations.</title>
        <authorList>
            <person name="Jebb D."/>
            <person name="Huang Z."/>
            <person name="Pippel M."/>
            <person name="Hughes G.M."/>
            <person name="Lavrichenko K."/>
            <person name="Devanna P."/>
            <person name="Winkler S."/>
            <person name="Jermiin L.S."/>
            <person name="Skirmuntt E.C."/>
            <person name="Katzourakis A."/>
            <person name="Burkitt-Gray L."/>
            <person name="Ray D.A."/>
            <person name="Sullivan K.A.M."/>
            <person name="Roscito J.G."/>
            <person name="Kirilenko B.M."/>
            <person name="Davalos L.M."/>
            <person name="Corthals A.P."/>
            <person name="Power M.L."/>
            <person name="Jones G."/>
            <person name="Ransome R.D."/>
            <person name="Dechmann D.K.N."/>
            <person name="Locatelli A.G."/>
            <person name="Puechmaille S.J."/>
            <person name="Fedrigo O."/>
            <person name="Jarvis E.D."/>
            <person name="Hiller M."/>
            <person name="Vernes S.C."/>
            <person name="Myers E.W."/>
            <person name="Teeling E.C."/>
        </authorList>
    </citation>
    <scope>NUCLEOTIDE SEQUENCE [LARGE SCALE GENOMIC DNA]</scope>
    <source>
        <strain evidence="1">MPipKuh1</strain>
        <tissue evidence="1">Flight muscle</tissue>
    </source>
</reference>
<organism evidence="1 2">
    <name type="scientific">Pipistrellus kuhlii</name>
    <name type="common">Kuhl's pipistrelle</name>
    <dbReference type="NCBI Taxonomy" id="59472"/>
    <lineage>
        <taxon>Eukaryota</taxon>
        <taxon>Metazoa</taxon>
        <taxon>Chordata</taxon>
        <taxon>Craniata</taxon>
        <taxon>Vertebrata</taxon>
        <taxon>Euteleostomi</taxon>
        <taxon>Mammalia</taxon>
        <taxon>Eutheria</taxon>
        <taxon>Laurasiatheria</taxon>
        <taxon>Chiroptera</taxon>
        <taxon>Yangochiroptera</taxon>
        <taxon>Vespertilionidae</taxon>
        <taxon>Pipistrellus</taxon>
    </lineage>
</organism>
<evidence type="ECO:0000313" key="2">
    <source>
        <dbReference type="Proteomes" id="UP000558488"/>
    </source>
</evidence>
<name>A0A7J7UTT8_PIPKU</name>
<gene>
    <name evidence="1" type="ORF">mPipKuh1_008697</name>
</gene>